<organism evidence="1 2">
    <name type="scientific">Bugula neritina</name>
    <name type="common">Brown bryozoan</name>
    <name type="synonym">Sertularia neritina</name>
    <dbReference type="NCBI Taxonomy" id="10212"/>
    <lineage>
        <taxon>Eukaryota</taxon>
        <taxon>Metazoa</taxon>
        <taxon>Spiralia</taxon>
        <taxon>Lophotrochozoa</taxon>
        <taxon>Bryozoa</taxon>
        <taxon>Gymnolaemata</taxon>
        <taxon>Cheilostomatida</taxon>
        <taxon>Flustrina</taxon>
        <taxon>Buguloidea</taxon>
        <taxon>Bugulidae</taxon>
        <taxon>Bugula</taxon>
    </lineage>
</organism>
<dbReference type="PROSITE" id="PS50092">
    <property type="entry name" value="TSP1"/>
    <property type="match status" value="1"/>
</dbReference>
<name>A0A7J7KJ86_BUGNE</name>
<evidence type="ECO:0000313" key="1">
    <source>
        <dbReference type="EMBL" id="KAF6038770.1"/>
    </source>
</evidence>
<reference evidence="1" key="1">
    <citation type="submission" date="2020-06" db="EMBL/GenBank/DDBJ databases">
        <title>Draft genome of Bugula neritina, a colonial animal packing powerful symbionts and potential medicines.</title>
        <authorList>
            <person name="Rayko M."/>
        </authorList>
    </citation>
    <scope>NUCLEOTIDE SEQUENCE [LARGE SCALE GENOMIC DNA]</scope>
    <source>
        <strain evidence="1">Kwan_BN1</strain>
    </source>
</reference>
<dbReference type="EMBL" id="VXIV02000359">
    <property type="protein sequence ID" value="KAF6038770.1"/>
    <property type="molecule type" value="Genomic_DNA"/>
</dbReference>
<evidence type="ECO:0000313" key="2">
    <source>
        <dbReference type="Proteomes" id="UP000593567"/>
    </source>
</evidence>
<dbReference type="AlphaFoldDB" id="A0A7J7KJ86"/>
<accession>A0A7J7KJ86</accession>
<dbReference type="InterPro" id="IPR000884">
    <property type="entry name" value="TSP1_rpt"/>
</dbReference>
<gene>
    <name evidence="1" type="ORF">EB796_002923</name>
</gene>
<proteinExistence type="predicted"/>
<protein>
    <submittedName>
        <fullName evidence="1">Uncharacterized protein</fullName>
    </submittedName>
</protein>
<comment type="caution">
    <text evidence="1">The sequence shown here is derived from an EMBL/GenBank/DDBJ whole genome shotgun (WGS) entry which is preliminary data.</text>
</comment>
<sequence>MLVGEVGEIESTISNEACECPEIVKVDQCDCHSGYGRIGEECHYHHPRPIEGVCSKNNVNPYVCREKCSRYSEWESWSTCAPCGIGNENGTYTRTRSCVLPDVFDSTTDYMGSEVCTTNQTVTTECSCGYIWSEWGSCDCSSSKQQRNSPVFIIMHHNVLLVLYLDWCISEKECGEYCPYYSLKWGDWEKCNCLQNRRFLNCLFPSNPSGISIVNPICEKPLAEYKDCNDPGCYSDWSDWTQCPCGVSHSSR</sequence>
<dbReference type="Proteomes" id="UP000593567">
    <property type="component" value="Unassembled WGS sequence"/>
</dbReference>
<keyword evidence="2" id="KW-1185">Reference proteome</keyword>